<evidence type="ECO:0000313" key="1">
    <source>
        <dbReference type="EMBL" id="GAA2739856.1"/>
    </source>
</evidence>
<proteinExistence type="predicted"/>
<dbReference type="RefSeq" id="WP_344196357.1">
    <property type="nucleotide sequence ID" value="NZ_BAAARN010000005.1"/>
</dbReference>
<keyword evidence="2" id="KW-1185">Reference proteome</keyword>
<dbReference type="Proteomes" id="UP001501326">
    <property type="component" value="Unassembled WGS sequence"/>
</dbReference>
<dbReference type="EMBL" id="BAAARN010000005">
    <property type="protein sequence ID" value="GAA2739856.1"/>
    <property type="molecule type" value="Genomic_DNA"/>
</dbReference>
<name>A0ABN3UWD7_9MICO</name>
<reference evidence="1 2" key="1">
    <citation type="journal article" date="2019" name="Int. J. Syst. Evol. Microbiol.">
        <title>The Global Catalogue of Microorganisms (GCM) 10K type strain sequencing project: providing services to taxonomists for standard genome sequencing and annotation.</title>
        <authorList>
            <consortium name="The Broad Institute Genomics Platform"/>
            <consortium name="The Broad Institute Genome Sequencing Center for Infectious Disease"/>
            <person name="Wu L."/>
            <person name="Ma J."/>
        </authorList>
    </citation>
    <scope>NUCLEOTIDE SEQUENCE [LARGE SCALE GENOMIC DNA]</scope>
    <source>
        <strain evidence="1 2">JCM 16378</strain>
    </source>
</reference>
<sequence>MSTRLQQVHPDVSAWLRSLSPDRRAELARRAAEQAVESTGQSVPSGDVDLVEWAEEVDARGWSSDAAGEPRQDEADFARARAAFALRDALTAGSRTEAFEDSLYESIAALGLDAVQDVLGRIP</sequence>
<evidence type="ECO:0000313" key="2">
    <source>
        <dbReference type="Proteomes" id="UP001501326"/>
    </source>
</evidence>
<protein>
    <submittedName>
        <fullName evidence="1">Uncharacterized protein</fullName>
    </submittedName>
</protein>
<gene>
    <name evidence="1" type="ORF">GCM10009867_37620</name>
</gene>
<comment type="caution">
    <text evidence="1">The sequence shown here is derived from an EMBL/GenBank/DDBJ whole genome shotgun (WGS) entry which is preliminary data.</text>
</comment>
<organism evidence="1 2">
    <name type="scientific">Pedococcus aerophilus</name>
    <dbReference type="NCBI Taxonomy" id="436356"/>
    <lineage>
        <taxon>Bacteria</taxon>
        <taxon>Bacillati</taxon>
        <taxon>Actinomycetota</taxon>
        <taxon>Actinomycetes</taxon>
        <taxon>Micrococcales</taxon>
        <taxon>Intrasporangiaceae</taxon>
        <taxon>Pedococcus</taxon>
    </lineage>
</organism>
<accession>A0ABN3UWD7</accession>